<gene>
    <name evidence="2" type="ORF">CC86DRAFT_463086</name>
</gene>
<feature type="region of interest" description="Disordered" evidence="1">
    <location>
        <begin position="196"/>
        <end position="277"/>
    </location>
</feature>
<feature type="compositionally biased region" description="Polar residues" evidence="1">
    <location>
        <begin position="471"/>
        <end position="486"/>
    </location>
</feature>
<dbReference type="Proteomes" id="UP000799424">
    <property type="component" value="Unassembled WGS sequence"/>
</dbReference>
<feature type="compositionally biased region" description="Low complexity" evidence="1">
    <location>
        <begin position="197"/>
        <end position="207"/>
    </location>
</feature>
<feature type="region of interest" description="Disordered" evidence="1">
    <location>
        <begin position="306"/>
        <end position="326"/>
    </location>
</feature>
<feature type="region of interest" description="Disordered" evidence="1">
    <location>
        <begin position="44"/>
        <end position="94"/>
    </location>
</feature>
<sequence>MSFDPNGVNFAAVERLKRSRQPVYEYEMPPVAKPSITYRLSRVTSLGKRKRTAPETSSPHNSSLPNGDSIMPVVSTTEGDHVSHEHSGRRRHSSIADQFDRISLQLKDSWKWLRKDSTQTPDSIELLLERATAERNNAPPGLSDARERVEGRANIPRVIPYLDSMAADGPSNFYNTRHFQRAQRRAAAADRRLGHMSNSLGASSPSSAEMKPPNIPTTPDPGSGFFRNVPRFSRPNANVALGRRRSWSPSKTINKLLKRPSKKSRGKQPDLRPEGELSVNVPQISGRTVLPVTIVSDRRLTSSSLLSVSSNDIDSSRSWTSSNGSSNDLALSYDGSSIDKQQLPPRLDLRLVSRLNFDEHSFPSQEADADNSQLDGALPSQPLPCAPLQYPRPETPSVDNSSLTDLRPRTGGGLTPNGRHLISRSTSDNQMTFPMSPSTSLHKTSSAQQLPTEPDNYPDLPFDMTRRRSTRVQTEAPSNGTETSVDNVVIDHAESEDDSAHMESQSASPPSGAGSSWVIASVSSFDGPNRSAKA</sequence>
<feature type="compositionally biased region" description="Low complexity" evidence="1">
    <location>
        <begin position="506"/>
        <end position="516"/>
    </location>
</feature>
<feature type="region of interest" description="Disordered" evidence="1">
    <location>
        <begin position="362"/>
        <end position="534"/>
    </location>
</feature>
<dbReference type="AlphaFoldDB" id="A0A6A7AEM0"/>
<evidence type="ECO:0000313" key="3">
    <source>
        <dbReference type="Proteomes" id="UP000799424"/>
    </source>
</evidence>
<feature type="compositionally biased region" description="Polar residues" evidence="1">
    <location>
        <begin position="54"/>
        <end position="66"/>
    </location>
</feature>
<reference evidence="2" key="1">
    <citation type="journal article" date="2020" name="Stud. Mycol.">
        <title>101 Dothideomycetes genomes: a test case for predicting lifestyles and emergence of pathogens.</title>
        <authorList>
            <person name="Haridas S."/>
            <person name="Albert R."/>
            <person name="Binder M."/>
            <person name="Bloem J."/>
            <person name="Labutti K."/>
            <person name="Salamov A."/>
            <person name="Andreopoulos B."/>
            <person name="Baker S."/>
            <person name="Barry K."/>
            <person name="Bills G."/>
            <person name="Bluhm B."/>
            <person name="Cannon C."/>
            <person name="Castanera R."/>
            <person name="Culley D."/>
            <person name="Daum C."/>
            <person name="Ezra D."/>
            <person name="Gonzalez J."/>
            <person name="Henrissat B."/>
            <person name="Kuo A."/>
            <person name="Liang C."/>
            <person name="Lipzen A."/>
            <person name="Lutzoni F."/>
            <person name="Magnuson J."/>
            <person name="Mondo S."/>
            <person name="Nolan M."/>
            <person name="Ohm R."/>
            <person name="Pangilinan J."/>
            <person name="Park H.-J."/>
            <person name="Ramirez L."/>
            <person name="Alfaro M."/>
            <person name="Sun H."/>
            <person name="Tritt A."/>
            <person name="Yoshinaga Y."/>
            <person name="Zwiers L.-H."/>
            <person name="Turgeon B."/>
            <person name="Goodwin S."/>
            <person name="Spatafora J."/>
            <person name="Crous P."/>
            <person name="Grigoriev I."/>
        </authorList>
    </citation>
    <scope>NUCLEOTIDE SEQUENCE</scope>
    <source>
        <strain evidence="2">CBS 113818</strain>
    </source>
</reference>
<feature type="compositionally biased region" description="Basic residues" evidence="1">
    <location>
        <begin position="256"/>
        <end position="266"/>
    </location>
</feature>
<evidence type="ECO:0000313" key="2">
    <source>
        <dbReference type="EMBL" id="KAF2831107.1"/>
    </source>
</evidence>
<organism evidence="2 3">
    <name type="scientific">Ophiobolus disseminans</name>
    <dbReference type="NCBI Taxonomy" id="1469910"/>
    <lineage>
        <taxon>Eukaryota</taxon>
        <taxon>Fungi</taxon>
        <taxon>Dikarya</taxon>
        <taxon>Ascomycota</taxon>
        <taxon>Pezizomycotina</taxon>
        <taxon>Dothideomycetes</taxon>
        <taxon>Pleosporomycetidae</taxon>
        <taxon>Pleosporales</taxon>
        <taxon>Pleosporineae</taxon>
        <taxon>Phaeosphaeriaceae</taxon>
        <taxon>Ophiobolus</taxon>
    </lineage>
</organism>
<evidence type="ECO:0000256" key="1">
    <source>
        <dbReference type="SAM" id="MobiDB-lite"/>
    </source>
</evidence>
<feature type="compositionally biased region" description="Polar residues" evidence="1">
    <location>
        <begin position="423"/>
        <end position="451"/>
    </location>
</feature>
<dbReference type="EMBL" id="MU006218">
    <property type="protein sequence ID" value="KAF2831107.1"/>
    <property type="molecule type" value="Genomic_DNA"/>
</dbReference>
<name>A0A6A7AEM0_9PLEO</name>
<protein>
    <submittedName>
        <fullName evidence="2">Uncharacterized protein</fullName>
    </submittedName>
</protein>
<feature type="compositionally biased region" description="Basic and acidic residues" evidence="1">
    <location>
        <begin position="489"/>
        <end position="501"/>
    </location>
</feature>
<accession>A0A6A7AEM0</accession>
<keyword evidence="3" id="KW-1185">Reference proteome</keyword>
<proteinExistence type="predicted"/>